<dbReference type="OrthoDB" id="5977668at2759"/>
<dbReference type="Proteomes" id="UP000270230">
    <property type="component" value="Unassembled WGS sequence"/>
</dbReference>
<protein>
    <submittedName>
        <fullName evidence="1">Uncharacterized protein</fullName>
    </submittedName>
</protein>
<proteinExistence type="predicted"/>
<reference evidence="1 2" key="1">
    <citation type="journal article" date="2018" name="BMC Genomics">
        <title>Genomic evidence for intraspecific hybridization in a clonal and extremely halotolerant yeast.</title>
        <authorList>
            <person name="Gostincar C."/>
            <person name="Stajich J.E."/>
            <person name="Zupancic J."/>
            <person name="Zalar P."/>
            <person name="Gunde-Cimerman N."/>
        </authorList>
    </citation>
    <scope>NUCLEOTIDE SEQUENCE [LARGE SCALE GENOMIC DNA]</scope>
    <source>
        <strain evidence="1 2">EXF-151</strain>
    </source>
</reference>
<organism evidence="1 2">
    <name type="scientific">Hortaea werneckii</name>
    <name type="common">Black yeast</name>
    <name type="synonym">Cladosporium werneckii</name>
    <dbReference type="NCBI Taxonomy" id="91943"/>
    <lineage>
        <taxon>Eukaryota</taxon>
        <taxon>Fungi</taxon>
        <taxon>Dikarya</taxon>
        <taxon>Ascomycota</taxon>
        <taxon>Pezizomycotina</taxon>
        <taxon>Dothideomycetes</taxon>
        <taxon>Dothideomycetidae</taxon>
        <taxon>Mycosphaerellales</taxon>
        <taxon>Teratosphaeriaceae</taxon>
        <taxon>Hortaea</taxon>
    </lineage>
</organism>
<accession>A0A3M7D2Q1</accession>
<evidence type="ECO:0000313" key="2">
    <source>
        <dbReference type="Proteomes" id="UP000270230"/>
    </source>
</evidence>
<gene>
    <name evidence="1" type="ORF">D0865_02532</name>
</gene>
<evidence type="ECO:0000313" key="1">
    <source>
        <dbReference type="EMBL" id="RMY58579.1"/>
    </source>
</evidence>
<name>A0A3M7D2Q1_HORWE</name>
<dbReference type="EMBL" id="QWIN01000126">
    <property type="protein sequence ID" value="RMY58579.1"/>
    <property type="molecule type" value="Genomic_DNA"/>
</dbReference>
<dbReference type="AlphaFoldDB" id="A0A3M7D2Q1"/>
<sequence>MNPDHPPEPKLIQGKFLYRHPLYTSASVAAQKRLDSIQGERGVSYCGAWTKYGFHEDGFSSGLRVAIEQLGAKLPFPFVDSTFSRGHRPMLEWRDYVLRVSLLVAVFWIRVVEWGIGLPGVALLVRLVEAVVHTVLDLAEFVGLL</sequence>
<comment type="caution">
    <text evidence="1">The sequence shown here is derived from an EMBL/GenBank/DDBJ whole genome shotgun (WGS) entry which is preliminary data.</text>
</comment>